<organism evidence="1 2">
    <name type="scientific">Lactarius akahatsu</name>
    <dbReference type="NCBI Taxonomy" id="416441"/>
    <lineage>
        <taxon>Eukaryota</taxon>
        <taxon>Fungi</taxon>
        <taxon>Dikarya</taxon>
        <taxon>Basidiomycota</taxon>
        <taxon>Agaricomycotina</taxon>
        <taxon>Agaricomycetes</taxon>
        <taxon>Russulales</taxon>
        <taxon>Russulaceae</taxon>
        <taxon>Lactarius</taxon>
    </lineage>
</organism>
<keyword evidence="2" id="KW-1185">Reference proteome</keyword>
<protein>
    <submittedName>
        <fullName evidence="1">Uncharacterized protein</fullName>
    </submittedName>
</protein>
<proteinExistence type="predicted"/>
<evidence type="ECO:0000313" key="1">
    <source>
        <dbReference type="EMBL" id="KAH8992219.1"/>
    </source>
</evidence>
<name>A0AAD4LM24_9AGAM</name>
<gene>
    <name evidence="1" type="ORF">EDB92DRAFT_592845</name>
</gene>
<evidence type="ECO:0000313" key="2">
    <source>
        <dbReference type="Proteomes" id="UP001201163"/>
    </source>
</evidence>
<reference evidence="1" key="1">
    <citation type="submission" date="2022-01" db="EMBL/GenBank/DDBJ databases">
        <title>Comparative genomics reveals a dynamic genome evolution in the ectomycorrhizal milk-cap (Lactarius) mushrooms.</title>
        <authorList>
            <consortium name="DOE Joint Genome Institute"/>
            <person name="Lebreton A."/>
            <person name="Tang N."/>
            <person name="Kuo A."/>
            <person name="LaButti K."/>
            <person name="Drula E."/>
            <person name="Barry K."/>
            <person name="Clum A."/>
            <person name="Lipzen A."/>
            <person name="Mousain D."/>
            <person name="Ng V."/>
            <person name="Wang R."/>
            <person name="Wang X."/>
            <person name="Dai Y."/>
            <person name="Henrissat B."/>
            <person name="Grigoriev I.V."/>
            <person name="Guerin-Laguette A."/>
            <person name="Yu F."/>
            <person name="Martin F.M."/>
        </authorList>
    </citation>
    <scope>NUCLEOTIDE SEQUENCE</scope>
    <source>
        <strain evidence="1">QP</strain>
    </source>
</reference>
<dbReference type="AlphaFoldDB" id="A0AAD4LM24"/>
<sequence>MQPKIARGRGANILETGPFRALPSSRLEAYCASVVLESRNCVAVRPWGSRAVTPQRPAVLRAAARTPEEVSHLHRSTPRGARGLRVCRPLGETGAYSDRVRCILLAITVAGRTLLLQRLSRGILSFPGSSAFQTLGGDEFISLWQTNCNDYPIMITSCATSYCCFKILRICSFATIRLKYARKSSRLYVPVVVFRIPQRPRTPLRARRPGAAALLAHVHSLIRYSAGGVLATRSKRHALALTCVISLTECGK</sequence>
<dbReference type="EMBL" id="JAKELL010000023">
    <property type="protein sequence ID" value="KAH8992219.1"/>
    <property type="molecule type" value="Genomic_DNA"/>
</dbReference>
<accession>A0AAD4LM24</accession>
<dbReference type="Proteomes" id="UP001201163">
    <property type="component" value="Unassembled WGS sequence"/>
</dbReference>
<comment type="caution">
    <text evidence="1">The sequence shown here is derived from an EMBL/GenBank/DDBJ whole genome shotgun (WGS) entry which is preliminary data.</text>
</comment>